<dbReference type="GO" id="GO:0016787">
    <property type="term" value="F:hydrolase activity"/>
    <property type="evidence" value="ECO:0007669"/>
    <property type="project" value="UniProtKB-KW"/>
</dbReference>
<evidence type="ECO:0000259" key="5">
    <source>
        <dbReference type="PROSITE" id="PS51831"/>
    </source>
</evidence>
<gene>
    <name evidence="6" type="ORF">S03H2_48778</name>
</gene>
<dbReference type="SUPFAM" id="SSF109604">
    <property type="entry name" value="HD-domain/PDEase-like"/>
    <property type="match status" value="1"/>
</dbReference>
<dbReference type="SMART" id="SM00471">
    <property type="entry name" value="HDc"/>
    <property type="match status" value="1"/>
</dbReference>
<dbReference type="PROSITE" id="PS51831">
    <property type="entry name" value="HD"/>
    <property type="match status" value="1"/>
</dbReference>
<dbReference type="NCBIfam" id="TIGR00277">
    <property type="entry name" value="HDIG"/>
    <property type="match status" value="1"/>
</dbReference>
<dbReference type="CDD" id="cd00077">
    <property type="entry name" value="HDc"/>
    <property type="match status" value="1"/>
</dbReference>
<feature type="non-terminal residue" evidence="6">
    <location>
        <position position="220"/>
    </location>
</feature>
<dbReference type="FunFam" id="1.10.3210.10:FF:000022">
    <property type="entry name" value="Ribonuclease Y"/>
    <property type="match status" value="1"/>
</dbReference>
<accession>X1HCL6</accession>
<proteinExistence type="predicted"/>
<keyword evidence="4" id="KW-0694">RNA-binding</keyword>
<protein>
    <recommendedName>
        <fullName evidence="5">HD domain-containing protein</fullName>
    </recommendedName>
</protein>
<dbReference type="GO" id="GO:0004519">
    <property type="term" value="F:endonuclease activity"/>
    <property type="evidence" value="ECO:0007669"/>
    <property type="project" value="UniProtKB-KW"/>
</dbReference>
<dbReference type="PANTHER" id="PTHR33525:SF3">
    <property type="entry name" value="RIBONUCLEASE Y"/>
    <property type="match status" value="1"/>
</dbReference>
<comment type="caution">
    <text evidence="6">The sequence shown here is derived from an EMBL/GenBank/DDBJ whole genome shotgun (WGS) entry which is preliminary data.</text>
</comment>
<keyword evidence="2" id="KW-0255">Endonuclease</keyword>
<dbReference type="InterPro" id="IPR003607">
    <property type="entry name" value="HD/PDEase_dom"/>
</dbReference>
<dbReference type="Pfam" id="PF01966">
    <property type="entry name" value="HD"/>
    <property type="match status" value="1"/>
</dbReference>
<evidence type="ECO:0000313" key="6">
    <source>
        <dbReference type="EMBL" id="GAH67137.1"/>
    </source>
</evidence>
<dbReference type="InterPro" id="IPR052340">
    <property type="entry name" value="RNase_Y/CdgJ"/>
</dbReference>
<dbReference type="GO" id="GO:0003723">
    <property type="term" value="F:RNA binding"/>
    <property type="evidence" value="ECO:0007669"/>
    <property type="project" value="UniProtKB-KW"/>
</dbReference>
<feature type="domain" description="HD" evidence="5">
    <location>
        <begin position="67"/>
        <end position="160"/>
    </location>
</feature>
<dbReference type="InterPro" id="IPR006675">
    <property type="entry name" value="HDIG_dom"/>
</dbReference>
<name>X1HCL6_9ZZZZ</name>
<sequence>MERLIQDGRIHPSRIEELVAQTKKDVNHKVLQLGKGAAVEANIRGLSNKVLSLLGALSFRTSYGQNVLRHSIEVAFLTQVMADELGLDGSIARRAGLLHDIGKAIDHEVEGSHPEIGANYLKRFNESPVILNAVAGHHGDVPAENPYTPLVAAADAISASRPGARRETLERYIKRLEKLEELASGFKGVENAYAIQAGREIRVIVNAEKVDDESAMKIAR</sequence>
<dbReference type="Gene3D" id="1.10.3210.10">
    <property type="entry name" value="Hypothetical protein af1432"/>
    <property type="match status" value="1"/>
</dbReference>
<dbReference type="EMBL" id="BARU01030779">
    <property type="protein sequence ID" value="GAH67137.1"/>
    <property type="molecule type" value="Genomic_DNA"/>
</dbReference>
<organism evidence="6">
    <name type="scientific">marine sediment metagenome</name>
    <dbReference type="NCBI Taxonomy" id="412755"/>
    <lineage>
        <taxon>unclassified sequences</taxon>
        <taxon>metagenomes</taxon>
        <taxon>ecological metagenomes</taxon>
    </lineage>
</organism>
<dbReference type="AlphaFoldDB" id="X1HCL6"/>
<dbReference type="PANTHER" id="PTHR33525">
    <property type="match status" value="1"/>
</dbReference>
<dbReference type="InterPro" id="IPR006674">
    <property type="entry name" value="HD_domain"/>
</dbReference>
<evidence type="ECO:0000256" key="4">
    <source>
        <dbReference type="ARBA" id="ARBA00022884"/>
    </source>
</evidence>
<evidence type="ECO:0000256" key="2">
    <source>
        <dbReference type="ARBA" id="ARBA00022759"/>
    </source>
</evidence>
<evidence type="ECO:0000256" key="3">
    <source>
        <dbReference type="ARBA" id="ARBA00022801"/>
    </source>
</evidence>
<evidence type="ECO:0000256" key="1">
    <source>
        <dbReference type="ARBA" id="ARBA00022722"/>
    </source>
</evidence>
<keyword evidence="3" id="KW-0378">Hydrolase</keyword>
<keyword evidence="1" id="KW-0540">Nuclease</keyword>
<reference evidence="6" key="1">
    <citation type="journal article" date="2014" name="Front. Microbiol.">
        <title>High frequency of phylogenetically diverse reductive dehalogenase-homologous genes in deep subseafloor sedimentary metagenomes.</title>
        <authorList>
            <person name="Kawai M."/>
            <person name="Futagami T."/>
            <person name="Toyoda A."/>
            <person name="Takaki Y."/>
            <person name="Nishi S."/>
            <person name="Hori S."/>
            <person name="Arai W."/>
            <person name="Tsubouchi T."/>
            <person name="Morono Y."/>
            <person name="Uchiyama I."/>
            <person name="Ito T."/>
            <person name="Fujiyama A."/>
            <person name="Inagaki F."/>
            <person name="Takami H."/>
        </authorList>
    </citation>
    <scope>NUCLEOTIDE SEQUENCE</scope>
    <source>
        <strain evidence="6">Expedition CK06-06</strain>
    </source>
</reference>